<dbReference type="EMBL" id="BRLB01000003">
    <property type="protein sequence ID" value="GKX29191.1"/>
    <property type="molecule type" value="Genomic_DNA"/>
</dbReference>
<dbReference type="InterPro" id="IPR020287">
    <property type="entry name" value="Tail_sheath_C"/>
</dbReference>
<evidence type="ECO:0000256" key="1">
    <source>
        <dbReference type="ARBA" id="ARBA00008005"/>
    </source>
</evidence>
<dbReference type="InterPro" id="IPR054564">
    <property type="entry name" value="Gp18_domIII_N"/>
</dbReference>
<comment type="caution">
    <text evidence="6">The sequence shown here is derived from an EMBL/GenBank/DDBJ whole genome shotgun (WGS) entry which is preliminary data.</text>
</comment>
<gene>
    <name evidence="6" type="ORF">SH1V18_16710</name>
</gene>
<dbReference type="InterPro" id="IPR035089">
    <property type="entry name" value="Phage_sheath_subtilisin"/>
</dbReference>
<proteinExistence type="inferred from homology"/>
<feature type="domain" description="Tail sheath protein subtilisin-like" evidence="2">
    <location>
        <begin position="185"/>
        <end position="329"/>
    </location>
</feature>
<name>A0A9W6DDP2_9FIRM</name>
<evidence type="ECO:0000259" key="2">
    <source>
        <dbReference type="Pfam" id="PF04984"/>
    </source>
</evidence>
<dbReference type="RefSeq" id="WP_281814492.1">
    <property type="nucleotide sequence ID" value="NZ_BRLB01000003.1"/>
</dbReference>
<comment type="similarity">
    <text evidence="1">Belongs to the myoviridae tail sheath protein family.</text>
</comment>
<accession>A0A9W6DDP2</accession>
<dbReference type="InterPro" id="IPR035326">
    <property type="entry name" value="Beta_sandwich_Seath"/>
</dbReference>
<dbReference type="Pfam" id="PF04984">
    <property type="entry name" value="Phage_sheath_1"/>
    <property type="match status" value="1"/>
</dbReference>
<evidence type="ECO:0000259" key="3">
    <source>
        <dbReference type="Pfam" id="PF17481"/>
    </source>
</evidence>
<evidence type="ECO:0000313" key="6">
    <source>
        <dbReference type="EMBL" id="GKX29191.1"/>
    </source>
</evidence>
<dbReference type="AlphaFoldDB" id="A0A9W6DDP2"/>
<dbReference type="Gene3D" id="3.30.1370.220">
    <property type="match status" value="1"/>
</dbReference>
<evidence type="ECO:0000259" key="5">
    <source>
        <dbReference type="Pfam" id="PF22671"/>
    </source>
</evidence>
<dbReference type="Gene3D" id="3.40.50.11790">
    <property type="match status" value="1"/>
</dbReference>
<dbReference type="Pfam" id="PF17481">
    <property type="entry name" value="Phage_sheath_domII"/>
    <property type="match status" value="1"/>
</dbReference>
<dbReference type="Gene3D" id="3.30.1490.360">
    <property type="match status" value="1"/>
</dbReference>
<feature type="domain" description="Tail sheath protein C-terminal" evidence="4">
    <location>
        <begin position="336"/>
        <end position="437"/>
    </location>
</feature>
<evidence type="ECO:0000259" key="4">
    <source>
        <dbReference type="Pfam" id="PF17482"/>
    </source>
</evidence>
<dbReference type="Gene3D" id="3.30.360.90">
    <property type="match status" value="1"/>
</dbReference>
<organism evidence="6 7">
    <name type="scientific">Vallitalea longa</name>
    <dbReference type="NCBI Taxonomy" id="2936439"/>
    <lineage>
        <taxon>Bacteria</taxon>
        <taxon>Bacillati</taxon>
        <taxon>Bacillota</taxon>
        <taxon>Clostridia</taxon>
        <taxon>Lachnospirales</taxon>
        <taxon>Vallitaleaceae</taxon>
        <taxon>Vallitalea</taxon>
    </lineage>
</organism>
<dbReference type="Pfam" id="PF17482">
    <property type="entry name" value="Phage_sheath_1C"/>
    <property type="match status" value="1"/>
</dbReference>
<evidence type="ECO:0008006" key="8">
    <source>
        <dbReference type="Google" id="ProtNLM"/>
    </source>
</evidence>
<feature type="domain" description="Tail sheath protein Gp18-like" evidence="5">
    <location>
        <begin position="33"/>
        <end position="90"/>
    </location>
</feature>
<sequence>MAGGSWTTQNKVRPGAYINFESNTGSFGTMGDRGIVTMPMVMSWGAKKQVMELEPTNNFQEILGYSLLDDELLLIKEAFKCASKILLYRVNGGSKATKTVENLTATAKYEGVRGNDITVRISEDINAKGEFIVTTYLDKSVVYEQTASSIDSLKSNPYVDFTGTGALSESAGIVLEGGSDTTPVTQDYMDYFTAIEVFDFNTMALPVDDDTIKSTAVSFIKRLRNDEGKKIQAVLSDYTSADYEGIISVKNGVKLADGTVIDKVKATAYVAGITAGADVNVSNTYKSYAGAVDVDTKYTNSQIVKALNAGEIVFVANGEKVVIEQDINTLTSFSSEKDKSFRKNRVIRVLDSIANDIQKIFSNYYIGKVTNDDDGRNLFKSEVVNYMKTLQGINAIQNFNSDKDIIVQAANEKDSIIVDAYIQPTDSMEKLYMKVTLN</sequence>
<dbReference type="Proteomes" id="UP001144256">
    <property type="component" value="Unassembled WGS sequence"/>
</dbReference>
<dbReference type="Pfam" id="PF22671">
    <property type="entry name" value="Gp18_domIII_N"/>
    <property type="match status" value="1"/>
</dbReference>
<protein>
    <recommendedName>
        <fullName evidence="8">Phage tail sheath protein</fullName>
    </recommendedName>
</protein>
<dbReference type="Gene3D" id="2.60.40.4290">
    <property type="match status" value="1"/>
</dbReference>
<keyword evidence="7" id="KW-1185">Reference proteome</keyword>
<feature type="domain" description="Phage tail sheath protein-like beta-sandwich" evidence="3">
    <location>
        <begin position="91"/>
        <end position="180"/>
    </location>
</feature>
<evidence type="ECO:0000313" key="7">
    <source>
        <dbReference type="Proteomes" id="UP001144256"/>
    </source>
</evidence>
<reference evidence="6" key="1">
    <citation type="submission" date="2022-06" db="EMBL/GenBank/DDBJ databases">
        <title>Vallitalea longa sp. nov., an anaerobic bacterium isolated from marine sediment.</title>
        <authorList>
            <person name="Hirano S."/>
            <person name="Terahara T."/>
            <person name="Mori K."/>
            <person name="Hamada M."/>
            <person name="Matsumoto R."/>
            <person name="Kobayashi T."/>
        </authorList>
    </citation>
    <scope>NUCLEOTIDE SEQUENCE</scope>
    <source>
        <strain evidence="6">SH18-1</strain>
    </source>
</reference>